<feature type="transmembrane region" description="Helical" evidence="1">
    <location>
        <begin position="54"/>
        <end position="73"/>
    </location>
</feature>
<dbReference type="Proteomes" id="UP001500467">
    <property type="component" value="Unassembled WGS sequence"/>
</dbReference>
<accession>A0ABN1VEX4</accession>
<protein>
    <recommendedName>
        <fullName evidence="4">2TM domain-containing protein</fullName>
    </recommendedName>
</protein>
<evidence type="ECO:0008006" key="4">
    <source>
        <dbReference type="Google" id="ProtNLM"/>
    </source>
</evidence>
<evidence type="ECO:0000256" key="1">
    <source>
        <dbReference type="SAM" id="Phobius"/>
    </source>
</evidence>
<evidence type="ECO:0000313" key="2">
    <source>
        <dbReference type="EMBL" id="GAA1208428.1"/>
    </source>
</evidence>
<keyword evidence="1" id="KW-0812">Transmembrane</keyword>
<dbReference type="EMBL" id="BAAALM010000009">
    <property type="protein sequence ID" value="GAA1208428.1"/>
    <property type="molecule type" value="Genomic_DNA"/>
</dbReference>
<keyword evidence="1" id="KW-1133">Transmembrane helix</keyword>
<evidence type="ECO:0000313" key="3">
    <source>
        <dbReference type="Proteomes" id="UP001500467"/>
    </source>
</evidence>
<feature type="transmembrane region" description="Helical" evidence="1">
    <location>
        <begin position="79"/>
        <end position="97"/>
    </location>
</feature>
<organism evidence="2 3">
    <name type="scientific">Prauserella alba</name>
    <dbReference type="NCBI Taxonomy" id="176898"/>
    <lineage>
        <taxon>Bacteria</taxon>
        <taxon>Bacillati</taxon>
        <taxon>Actinomycetota</taxon>
        <taxon>Actinomycetes</taxon>
        <taxon>Pseudonocardiales</taxon>
        <taxon>Pseudonocardiaceae</taxon>
        <taxon>Prauserella</taxon>
    </lineage>
</organism>
<comment type="caution">
    <text evidence="2">The sequence shown here is derived from an EMBL/GenBank/DDBJ whole genome shotgun (WGS) entry which is preliminary data.</text>
</comment>
<keyword evidence="3" id="KW-1185">Reference proteome</keyword>
<name>A0ABN1VEX4_9PSEU</name>
<proteinExistence type="predicted"/>
<keyword evidence="1" id="KW-0472">Membrane</keyword>
<sequence length="114" mass="12626">MRSHGRRRARLDADVALLNALPDESTARAALLRHVDAEVERTIHDYTRRTRNPAGVALALVFLLAATACGLLALFAGAWWLWFPVVFLGPFGVIGLIQDAFRRERDENGSAIET</sequence>
<reference evidence="2 3" key="1">
    <citation type="journal article" date="2019" name="Int. J. Syst. Evol. Microbiol.">
        <title>The Global Catalogue of Microorganisms (GCM) 10K type strain sequencing project: providing services to taxonomists for standard genome sequencing and annotation.</title>
        <authorList>
            <consortium name="The Broad Institute Genomics Platform"/>
            <consortium name="The Broad Institute Genome Sequencing Center for Infectious Disease"/>
            <person name="Wu L."/>
            <person name="Ma J."/>
        </authorList>
    </citation>
    <scope>NUCLEOTIDE SEQUENCE [LARGE SCALE GENOMIC DNA]</scope>
    <source>
        <strain evidence="2 3">JCM 13022</strain>
    </source>
</reference>
<gene>
    <name evidence="2" type="ORF">GCM10009675_30340</name>
</gene>